<dbReference type="AlphaFoldDB" id="A0A0F4ZHS7"/>
<feature type="domain" description="Peroxisomal membrane protein PEX14-like KPWE" evidence="1">
    <location>
        <begin position="147"/>
        <end position="195"/>
    </location>
</feature>
<sequence>MESTHAGGLRAQGADNNALFLAFDSYPWAEDPKFAVLVKGMESRGVSIATTAGLLAARVAFAAKFLKLSINKTDYMEWVQNHGSGYVQPEHKLVGLFSGASDKADPGVGEAEKAPEPAPAPVLGWQAAAPKVDLVVDAKQQSGSGQPPAKFAELLQCMQKGLPVPGVREIPSTVVRDASIKPFGTRAVPKKPWERDAAVATADGGLGAIDQEFPPLNAD</sequence>
<gene>
    <name evidence="3" type="ORF">TD95_003056</name>
</gene>
<dbReference type="Proteomes" id="UP000033483">
    <property type="component" value="Unassembled WGS sequence"/>
</dbReference>
<evidence type="ECO:0000259" key="1">
    <source>
        <dbReference type="Pfam" id="PF17733"/>
    </source>
</evidence>
<evidence type="ECO:0000313" key="3">
    <source>
        <dbReference type="EMBL" id="KKA30102.1"/>
    </source>
</evidence>
<dbReference type="OrthoDB" id="9936937at2759"/>
<reference evidence="3 4" key="1">
    <citation type="submission" date="2015-03" db="EMBL/GenBank/DDBJ databases">
        <authorList>
            <person name="Radwan O."/>
            <person name="Al-Naeli F.A."/>
            <person name="Rendon G.A."/>
            <person name="Fields C."/>
        </authorList>
    </citation>
    <scope>NUCLEOTIDE SEQUENCE [LARGE SCALE GENOMIC DNA]</scope>
    <source>
        <strain evidence="3">CR-DP1</strain>
    </source>
</reference>
<dbReference type="EMBL" id="LAEV01000505">
    <property type="protein sequence ID" value="KKA30102.1"/>
    <property type="molecule type" value="Genomic_DNA"/>
</dbReference>
<protein>
    <submittedName>
        <fullName evidence="3">Uncharacterized protein</fullName>
    </submittedName>
</protein>
<keyword evidence="4" id="KW-1185">Reference proteome</keyword>
<dbReference type="PANTHER" id="PTHR36855">
    <property type="entry name" value="CHROMOSOME 10, WHOLE GENOME SHOTGUN SEQUENCE"/>
    <property type="match status" value="1"/>
</dbReference>
<dbReference type="PANTHER" id="PTHR36855:SF1">
    <property type="entry name" value="PEROXISOME MEMBRANE ANCHOR PROTEIN PEX14P N-TERMINAL DOMAIN-CONTAINING PROTEIN"/>
    <property type="match status" value="1"/>
</dbReference>
<evidence type="ECO:0000259" key="2">
    <source>
        <dbReference type="Pfam" id="PF25871"/>
    </source>
</evidence>
<dbReference type="Pfam" id="PF25871">
    <property type="entry name" value="HTH_76"/>
    <property type="match status" value="1"/>
</dbReference>
<feature type="domain" description="PEX14-like helix-turn-helix" evidence="2">
    <location>
        <begin position="18"/>
        <end position="82"/>
    </location>
</feature>
<dbReference type="InterPro" id="IPR058841">
    <property type="entry name" value="HTH_76"/>
</dbReference>
<name>A0A0F4ZHS7_9PEZI</name>
<accession>A0A0F4ZHS7</accession>
<dbReference type="InterPro" id="IPR040554">
    <property type="entry name" value="KPWE_PEX14_dom"/>
</dbReference>
<evidence type="ECO:0000313" key="4">
    <source>
        <dbReference type="Proteomes" id="UP000033483"/>
    </source>
</evidence>
<organism evidence="3 4">
    <name type="scientific">Thielaviopsis punctulata</name>
    <dbReference type="NCBI Taxonomy" id="72032"/>
    <lineage>
        <taxon>Eukaryota</taxon>
        <taxon>Fungi</taxon>
        <taxon>Dikarya</taxon>
        <taxon>Ascomycota</taxon>
        <taxon>Pezizomycotina</taxon>
        <taxon>Sordariomycetes</taxon>
        <taxon>Hypocreomycetidae</taxon>
        <taxon>Microascales</taxon>
        <taxon>Ceratocystidaceae</taxon>
        <taxon>Thielaviopsis</taxon>
    </lineage>
</organism>
<comment type="caution">
    <text evidence="3">The sequence shown here is derived from an EMBL/GenBank/DDBJ whole genome shotgun (WGS) entry which is preliminary data.</text>
</comment>
<dbReference type="Pfam" id="PF17733">
    <property type="entry name" value="KPWE_dom"/>
    <property type="match status" value="1"/>
</dbReference>
<proteinExistence type="predicted"/>